<sequence>MKKSGKVSIEDVSVHTCIVDNQQKKGTDIGPPHLLSSDYMVTGIHMDIFPGNSAGHVT</sequence>
<proteinExistence type="predicted"/>
<name>A0A9X8WJW8_9BACI</name>
<gene>
    <name evidence="1" type="ORF">SAMN05878482_102468</name>
</gene>
<evidence type="ECO:0000313" key="2">
    <source>
        <dbReference type="Proteomes" id="UP000185829"/>
    </source>
</evidence>
<accession>A0A9X8WJW8</accession>
<dbReference type="AlphaFoldDB" id="A0A9X8WJW8"/>
<comment type="caution">
    <text evidence="1">The sequence shown here is derived from an EMBL/GenBank/DDBJ whole genome shotgun (WGS) entry which is preliminary data.</text>
</comment>
<dbReference type="EMBL" id="FTMX01000002">
    <property type="protein sequence ID" value="SIQ89404.1"/>
    <property type="molecule type" value="Genomic_DNA"/>
</dbReference>
<reference evidence="1 2" key="1">
    <citation type="submission" date="2017-01" db="EMBL/GenBank/DDBJ databases">
        <authorList>
            <person name="Varghese N."/>
            <person name="Submissions S."/>
        </authorList>
    </citation>
    <scope>NUCLEOTIDE SEQUENCE [LARGE SCALE GENOMIC DNA]</scope>
    <source>
        <strain evidence="1 2">RUG2-6</strain>
    </source>
</reference>
<evidence type="ECO:0000313" key="1">
    <source>
        <dbReference type="EMBL" id="SIQ89404.1"/>
    </source>
</evidence>
<dbReference type="Proteomes" id="UP000185829">
    <property type="component" value="Unassembled WGS sequence"/>
</dbReference>
<organism evidence="1 2">
    <name type="scientific">Peribacillus simplex</name>
    <dbReference type="NCBI Taxonomy" id="1478"/>
    <lineage>
        <taxon>Bacteria</taxon>
        <taxon>Bacillati</taxon>
        <taxon>Bacillota</taxon>
        <taxon>Bacilli</taxon>
        <taxon>Bacillales</taxon>
        <taxon>Bacillaceae</taxon>
        <taxon>Peribacillus</taxon>
    </lineage>
</organism>
<protein>
    <submittedName>
        <fullName evidence="1">Uncharacterized protein</fullName>
    </submittedName>
</protein>